<accession>A0AAI8YIV5</accession>
<evidence type="ECO:0000313" key="3">
    <source>
        <dbReference type="Proteomes" id="UP001295740"/>
    </source>
</evidence>
<dbReference type="EMBL" id="CAUWAG010000008">
    <property type="protein sequence ID" value="CAJ2506362.1"/>
    <property type="molecule type" value="Genomic_DNA"/>
</dbReference>
<protein>
    <submittedName>
        <fullName evidence="2">Uu.00g004920.m01.CDS01</fullName>
    </submittedName>
</protein>
<dbReference type="Gene3D" id="3.90.25.10">
    <property type="entry name" value="UDP-galactose 4-epimerase, domain 1"/>
    <property type="match status" value="1"/>
</dbReference>
<dbReference type="Pfam" id="PF05368">
    <property type="entry name" value="NmrA"/>
    <property type="match status" value="1"/>
</dbReference>
<dbReference type="Proteomes" id="UP001295740">
    <property type="component" value="Unassembled WGS sequence"/>
</dbReference>
<dbReference type="Gene3D" id="3.40.50.720">
    <property type="entry name" value="NAD(P)-binding Rossmann-like Domain"/>
    <property type="match status" value="1"/>
</dbReference>
<evidence type="ECO:0000259" key="1">
    <source>
        <dbReference type="Pfam" id="PF05368"/>
    </source>
</evidence>
<dbReference type="AlphaFoldDB" id="A0AAI8YIV5"/>
<organism evidence="2 3">
    <name type="scientific">Anthostomella pinea</name>
    <dbReference type="NCBI Taxonomy" id="933095"/>
    <lineage>
        <taxon>Eukaryota</taxon>
        <taxon>Fungi</taxon>
        <taxon>Dikarya</taxon>
        <taxon>Ascomycota</taxon>
        <taxon>Pezizomycotina</taxon>
        <taxon>Sordariomycetes</taxon>
        <taxon>Xylariomycetidae</taxon>
        <taxon>Xylariales</taxon>
        <taxon>Xylariaceae</taxon>
        <taxon>Anthostomella</taxon>
    </lineage>
</organism>
<comment type="caution">
    <text evidence="2">The sequence shown here is derived from an EMBL/GenBank/DDBJ whole genome shotgun (WGS) entry which is preliminary data.</text>
</comment>
<name>A0AAI8YIV5_9PEZI</name>
<feature type="domain" description="NmrA-like" evidence="1">
    <location>
        <begin position="103"/>
        <end position="231"/>
    </location>
</feature>
<dbReference type="InterPro" id="IPR008030">
    <property type="entry name" value="NmrA-like"/>
</dbReference>
<gene>
    <name evidence="2" type="ORF">KHLLAP_LOCUS6830</name>
</gene>
<evidence type="ECO:0000313" key="2">
    <source>
        <dbReference type="EMBL" id="CAJ2506362.1"/>
    </source>
</evidence>
<dbReference type="InterPro" id="IPR051604">
    <property type="entry name" value="Ergot_Alk_Oxidoreductase"/>
</dbReference>
<reference evidence="2" key="1">
    <citation type="submission" date="2023-10" db="EMBL/GenBank/DDBJ databases">
        <authorList>
            <person name="Hackl T."/>
        </authorList>
    </citation>
    <scope>NUCLEOTIDE SEQUENCE</scope>
</reference>
<keyword evidence="3" id="KW-1185">Reference proteome</keyword>
<dbReference type="SUPFAM" id="SSF51735">
    <property type="entry name" value="NAD(P)-binding Rossmann-fold domains"/>
    <property type="match status" value="1"/>
</dbReference>
<proteinExistence type="predicted"/>
<dbReference type="PANTHER" id="PTHR43162:SF1">
    <property type="entry name" value="PRESTALK A DIFFERENTIATION PROTEIN A"/>
    <property type="match status" value="1"/>
</dbReference>
<dbReference type="PANTHER" id="PTHR43162">
    <property type="match status" value="1"/>
</dbReference>
<sequence>MSILLNGGSGKTAPRIAALLAANKIPFLLGSRQGPGAGSGGHPAVTFDMSDESTWAKALEKTSIKAFVDLAKEQGVSRIVLCAGTTAAVGKDGMGRAWERLAKSGIDYAVLRLSCFMENLTEPGVAFTIGKFNEFDTATRDGKIPFVSADDVAEVAYHALTDGKSYNCDLRVLGPKNLTYDQVAETFSEVLGRKIEHVKLDEVGRIDGLLRAGLPEYFAQFLTRLELFASQDGELGSSDVVETLRGHPAKSLGKFVEENKSVWLPSSVPLVDDMSRRVYD</sequence>
<dbReference type="InterPro" id="IPR036291">
    <property type="entry name" value="NAD(P)-bd_dom_sf"/>
</dbReference>